<keyword evidence="9" id="KW-1185">Reference proteome</keyword>
<keyword evidence="2" id="KW-1003">Cell membrane</keyword>
<comment type="subcellular location">
    <subcellularLocation>
        <location evidence="1">Cell membrane</location>
        <topology evidence="1">Multi-pass membrane protein</topology>
    </subcellularLocation>
</comment>
<evidence type="ECO:0000256" key="5">
    <source>
        <dbReference type="ARBA" id="ARBA00023136"/>
    </source>
</evidence>
<protein>
    <submittedName>
        <fullName evidence="8">DUF3817 domain-containing protein</fullName>
    </submittedName>
</protein>
<feature type="transmembrane region" description="Helical" evidence="6">
    <location>
        <begin position="80"/>
        <end position="99"/>
    </location>
</feature>
<feature type="transmembrane region" description="Helical" evidence="6">
    <location>
        <begin position="50"/>
        <end position="74"/>
    </location>
</feature>
<reference evidence="8" key="1">
    <citation type="submission" date="2022-05" db="EMBL/GenBank/DDBJ databases">
        <title>Jatrophihabitans sp. SB3-54 whole genome sequence.</title>
        <authorList>
            <person name="Suh M.K."/>
            <person name="Eom M.K."/>
            <person name="Kim J.S."/>
            <person name="Kim H.S."/>
            <person name="Do H.E."/>
            <person name="Shin Y.K."/>
            <person name="Lee J.-S."/>
        </authorList>
    </citation>
    <scope>NUCLEOTIDE SEQUENCE</scope>
    <source>
        <strain evidence="8">SB3-54</strain>
    </source>
</reference>
<dbReference type="PANTHER" id="PTHR40077:SF2">
    <property type="entry name" value="MEMBRANE PROTEIN"/>
    <property type="match status" value="1"/>
</dbReference>
<evidence type="ECO:0000256" key="6">
    <source>
        <dbReference type="SAM" id="Phobius"/>
    </source>
</evidence>
<evidence type="ECO:0000256" key="2">
    <source>
        <dbReference type="ARBA" id="ARBA00022475"/>
    </source>
</evidence>
<sequence length="124" mass="13439">MGTPTVTRSRIGGALLRFRIMAFTTGVVLLAGTIALILKDVAHVKHMEPGTGLLWVAHGYLYLVYVATVLNLGLKVRWPLTRIVLVMLAGTIPTMSFVAEHFVTREIRAKLTAAEPAQLTQSAG</sequence>
<feature type="transmembrane region" description="Helical" evidence="6">
    <location>
        <begin position="20"/>
        <end position="38"/>
    </location>
</feature>
<keyword evidence="5 6" id="KW-0472">Membrane</keyword>
<evidence type="ECO:0000256" key="1">
    <source>
        <dbReference type="ARBA" id="ARBA00004651"/>
    </source>
</evidence>
<dbReference type="EMBL" id="CP097463">
    <property type="protein sequence ID" value="WAX58556.1"/>
    <property type="molecule type" value="Genomic_DNA"/>
</dbReference>
<accession>A0ABY7K125</accession>
<evidence type="ECO:0000256" key="4">
    <source>
        <dbReference type="ARBA" id="ARBA00022989"/>
    </source>
</evidence>
<evidence type="ECO:0000259" key="7">
    <source>
        <dbReference type="Pfam" id="PF12823"/>
    </source>
</evidence>
<organism evidence="8 9">
    <name type="scientific">Jatrophihabitans cynanchi</name>
    <dbReference type="NCBI Taxonomy" id="2944128"/>
    <lineage>
        <taxon>Bacteria</taxon>
        <taxon>Bacillati</taxon>
        <taxon>Actinomycetota</taxon>
        <taxon>Actinomycetes</taxon>
        <taxon>Jatrophihabitantales</taxon>
        <taxon>Jatrophihabitantaceae</taxon>
        <taxon>Jatrophihabitans</taxon>
    </lineage>
</organism>
<feature type="domain" description="DUF3817" evidence="7">
    <location>
        <begin position="16"/>
        <end position="105"/>
    </location>
</feature>
<keyword evidence="3 6" id="KW-0812">Transmembrane</keyword>
<name>A0ABY7K125_9ACTN</name>
<evidence type="ECO:0000256" key="3">
    <source>
        <dbReference type="ARBA" id="ARBA00022692"/>
    </source>
</evidence>
<dbReference type="NCBIfam" id="TIGR03954">
    <property type="entry name" value="integ_memb_HG"/>
    <property type="match status" value="1"/>
</dbReference>
<dbReference type="Pfam" id="PF12823">
    <property type="entry name" value="DUF3817"/>
    <property type="match status" value="1"/>
</dbReference>
<gene>
    <name evidence="8" type="ORF">M6B22_07270</name>
</gene>
<dbReference type="Proteomes" id="UP001164693">
    <property type="component" value="Chromosome"/>
</dbReference>
<proteinExistence type="predicted"/>
<evidence type="ECO:0000313" key="9">
    <source>
        <dbReference type="Proteomes" id="UP001164693"/>
    </source>
</evidence>
<dbReference type="InterPro" id="IPR023845">
    <property type="entry name" value="DUF3817_TM"/>
</dbReference>
<dbReference type="PANTHER" id="PTHR40077">
    <property type="entry name" value="MEMBRANE PROTEIN-RELATED"/>
    <property type="match status" value="1"/>
</dbReference>
<evidence type="ECO:0000313" key="8">
    <source>
        <dbReference type="EMBL" id="WAX58556.1"/>
    </source>
</evidence>
<dbReference type="RefSeq" id="WP_269445095.1">
    <property type="nucleotide sequence ID" value="NZ_CP097463.1"/>
</dbReference>
<keyword evidence="4 6" id="KW-1133">Transmembrane helix</keyword>